<comment type="caution">
    <text evidence="1">The sequence shown here is derived from an EMBL/GenBank/DDBJ whole genome shotgun (WGS) entry which is preliminary data.</text>
</comment>
<keyword evidence="2" id="KW-1185">Reference proteome</keyword>
<proteinExistence type="predicted"/>
<dbReference type="Proteomes" id="UP001050691">
    <property type="component" value="Unassembled WGS sequence"/>
</dbReference>
<evidence type="ECO:0000313" key="2">
    <source>
        <dbReference type="Proteomes" id="UP001050691"/>
    </source>
</evidence>
<reference evidence="1" key="1">
    <citation type="submission" date="2021-10" db="EMBL/GenBank/DDBJ databases">
        <title>De novo Genome Assembly of Clathrus columnatus (Basidiomycota, Fungi) Using Illumina and Nanopore Sequence Data.</title>
        <authorList>
            <person name="Ogiso-Tanaka E."/>
            <person name="Itagaki H."/>
            <person name="Hosoya T."/>
            <person name="Hosaka K."/>
        </authorList>
    </citation>
    <scope>NUCLEOTIDE SEQUENCE</scope>
    <source>
        <strain evidence="1">MO-923</strain>
    </source>
</reference>
<evidence type="ECO:0000313" key="1">
    <source>
        <dbReference type="EMBL" id="GJJ06816.1"/>
    </source>
</evidence>
<dbReference type="EMBL" id="BPWL01000001">
    <property type="protein sequence ID" value="GJJ06816.1"/>
    <property type="molecule type" value="Genomic_DNA"/>
</dbReference>
<dbReference type="AlphaFoldDB" id="A0AAV5A2N1"/>
<sequence length="192" mass="22456">MADITALISPKLEIFILDLRELQLSFFWYLCSTLITRVQTLRCLKLCLTSREEEANGCLDPFMQVLRSFRKTTLIHVWMPESFHTKETIDELGKFPNLFELGIGIPIKMMYNELWNRYPEIYKEEGKDFYALSNLSFTGPQHSLFDGFLNKGKFFSLTDITWTACMEIVDPEFFVTTIVEACPELYFLWVGV</sequence>
<protein>
    <submittedName>
        <fullName evidence="1">Uncharacterized protein</fullName>
    </submittedName>
</protein>
<gene>
    <name evidence="1" type="ORF">Clacol_001012</name>
</gene>
<name>A0AAV5A2N1_9AGAM</name>
<accession>A0AAV5A2N1</accession>
<organism evidence="1 2">
    <name type="scientific">Clathrus columnatus</name>
    <dbReference type="NCBI Taxonomy" id="1419009"/>
    <lineage>
        <taxon>Eukaryota</taxon>
        <taxon>Fungi</taxon>
        <taxon>Dikarya</taxon>
        <taxon>Basidiomycota</taxon>
        <taxon>Agaricomycotina</taxon>
        <taxon>Agaricomycetes</taxon>
        <taxon>Phallomycetidae</taxon>
        <taxon>Phallales</taxon>
        <taxon>Clathraceae</taxon>
        <taxon>Clathrus</taxon>
    </lineage>
</organism>